<feature type="compositionally biased region" description="Acidic residues" evidence="8">
    <location>
        <begin position="67"/>
        <end position="98"/>
    </location>
</feature>
<organism evidence="13 14">
    <name type="scientific">Strigamia maritima</name>
    <name type="common">European centipede</name>
    <name type="synonym">Geophilus maritimus</name>
    <dbReference type="NCBI Taxonomy" id="126957"/>
    <lineage>
        <taxon>Eukaryota</taxon>
        <taxon>Metazoa</taxon>
        <taxon>Ecdysozoa</taxon>
        <taxon>Arthropoda</taxon>
        <taxon>Myriapoda</taxon>
        <taxon>Chilopoda</taxon>
        <taxon>Pleurostigmophora</taxon>
        <taxon>Geophilomorpha</taxon>
        <taxon>Linotaeniidae</taxon>
        <taxon>Strigamia</taxon>
    </lineage>
</organism>
<accession>T1J428</accession>
<evidence type="ECO:0000256" key="3">
    <source>
        <dbReference type="ARBA" id="ARBA00022723"/>
    </source>
</evidence>
<dbReference type="PANTHER" id="PTHR43690">
    <property type="entry name" value="NARDILYSIN"/>
    <property type="match status" value="1"/>
</dbReference>
<evidence type="ECO:0000259" key="11">
    <source>
        <dbReference type="Pfam" id="PF16187"/>
    </source>
</evidence>
<keyword evidence="3" id="KW-0479">Metal-binding</keyword>
<dbReference type="GO" id="GO:0005737">
    <property type="term" value="C:cytoplasm"/>
    <property type="evidence" value="ECO:0007669"/>
    <property type="project" value="UniProtKB-ARBA"/>
</dbReference>
<evidence type="ECO:0000256" key="8">
    <source>
        <dbReference type="SAM" id="MobiDB-lite"/>
    </source>
</evidence>
<keyword evidence="14" id="KW-1185">Reference proteome</keyword>
<comment type="similarity">
    <text evidence="1 7">Belongs to the peptidase M16 family.</text>
</comment>
<dbReference type="PROSITE" id="PS00143">
    <property type="entry name" value="INSULINASE"/>
    <property type="match status" value="1"/>
</dbReference>
<keyword evidence="2" id="KW-0645">Protease</keyword>
<dbReference type="InterPro" id="IPR054734">
    <property type="entry name" value="PqqF-like_C_4"/>
</dbReference>
<dbReference type="AlphaFoldDB" id="T1J428"/>
<evidence type="ECO:0000256" key="1">
    <source>
        <dbReference type="ARBA" id="ARBA00007261"/>
    </source>
</evidence>
<dbReference type="GO" id="GO:0046872">
    <property type="term" value="F:metal ion binding"/>
    <property type="evidence" value="ECO:0007669"/>
    <property type="project" value="UniProtKB-KW"/>
</dbReference>
<feature type="domain" description="Peptidase M16 N-terminal" evidence="9">
    <location>
        <begin position="114"/>
        <end position="236"/>
    </location>
</feature>
<dbReference type="Pfam" id="PF00675">
    <property type="entry name" value="Peptidase_M16"/>
    <property type="match status" value="1"/>
</dbReference>
<keyword evidence="5" id="KW-0862">Zinc</keyword>
<dbReference type="EnsemblMetazoa" id="SMAR008356-RA">
    <property type="protein sequence ID" value="SMAR008356-PA"/>
    <property type="gene ID" value="SMAR008356"/>
</dbReference>
<dbReference type="STRING" id="126957.T1J428"/>
<dbReference type="Pfam" id="PF05193">
    <property type="entry name" value="Peptidase_M16_C"/>
    <property type="match status" value="1"/>
</dbReference>
<feature type="region of interest" description="Disordered" evidence="8">
    <location>
        <begin position="67"/>
        <end position="105"/>
    </location>
</feature>
<dbReference type="GO" id="GO:0006508">
    <property type="term" value="P:proteolysis"/>
    <property type="evidence" value="ECO:0007669"/>
    <property type="project" value="UniProtKB-KW"/>
</dbReference>
<dbReference type="InterPro" id="IPR001431">
    <property type="entry name" value="Pept_M16_Zn_BS"/>
</dbReference>
<dbReference type="PhylomeDB" id="T1J428"/>
<dbReference type="InterPro" id="IPR050626">
    <property type="entry name" value="Peptidase_M16"/>
</dbReference>
<feature type="domain" description="Peptidase M16 middle/third" evidence="11">
    <location>
        <begin position="458"/>
        <end position="739"/>
    </location>
</feature>
<sequence length="1093" mass="126340">MFRSRSLLKRKLSSETEGQCFKQKYRESVMSNAIETPIKSPNDNREYLIIRLENGLRALLISDLSENNDVDADEDSEMEESDVDEGDDEESEDEDSEGEINSLSTGKQNEKLCKKAAAGLCIGVGSFSDPEDLPGLAHFLEHMVFMGSEKYPVENAFDALIKRSGGNDNAETDCERTIFYFDVHTKHFRSALDHFAQFFISPLLKIDSMQREMESVDSEFQMNLTSDSLRKQQLLGQLTKVGHPMSKFMWGNLKTLKTDPAEQKIDVYARLKEFWQTYYSAQYMTLVVQSRETLSTLESWVKESFSQVPNNGLPAFNFDHFSNPFDGTLFYKMYKVIPVKNIHQVELMWSLPSLQKHYRIKPHCYIFWLLGHEGEGSILSYLKSKIWALSLYSGNDETGFEHNSTYASFTVTVGLTEEGLDNLFQVITTIFQYLEMLRRHGPDARIYSEIQTIEKNNFRWQEETDASDYVQNLCENMQLYPPEDYICGDQLLFEFDSQVIAEVQNLLVPDRCNITVMSNRFEKEKGEKKYEQWFKTPYFETEIDPDWLLAWKNLAPNENLYLPEVNKYIATDFEIKQPDRPESEFPVKIVDTPQSCLWYKKDTKFLIPKAYVYFHLVTPFVNSSPQTAALLDIFVNVLAQNLSEAIYPADVAQLFYNLLGYETGLVIQVYGFNEKLYMLLETILNHIDHFTVNKDLFEAVKNHLIKQYYNNFIKPGKLCTEVRLSLLQQYHWTVIDKRAAILDINSDMLGPFVNNLKSHLFLEGLVQGNITSKESLEILALVESKLNCKPLPRHLYPDIRVMQLEKGEKLCSVAVFNPEDSNSVVTNYYQSGAGSIHNSCLMELLIALMEEPCFDVLRTQQQLGYNVNCMFRNTFGIVGFSVTVHTQADKYSCKLVDERIEAFLQLFLNKLVSEISEKEFETQVSSLIRLKSCVDLRLKEEVNRNWSEILCANYLFNRSQLEIDDLKKISLADVRTWYKDHLWSGNKFYKLGIQVVGNQSKDGNQRAETKRHQSPHNLVHCSEKASRSHSRGELNKTVIHQLSKDLVDETRQKSYELQFLKDPESGNNQDTYICDVMRYKEGLALFPVVKIVK</sequence>
<dbReference type="InterPro" id="IPR011249">
    <property type="entry name" value="Metalloenz_LuxS/M16"/>
</dbReference>
<dbReference type="InterPro" id="IPR011765">
    <property type="entry name" value="Pept_M16_N"/>
</dbReference>
<dbReference type="eggNOG" id="KOG0959">
    <property type="taxonomic scope" value="Eukaryota"/>
</dbReference>
<evidence type="ECO:0000259" key="10">
    <source>
        <dbReference type="Pfam" id="PF05193"/>
    </source>
</evidence>
<proteinExistence type="inferred from homology"/>
<reference evidence="13" key="2">
    <citation type="submission" date="2015-02" db="UniProtKB">
        <authorList>
            <consortium name="EnsemblMetazoa"/>
        </authorList>
    </citation>
    <scope>IDENTIFICATION</scope>
</reference>
<dbReference type="GO" id="GO:0004222">
    <property type="term" value="F:metalloendopeptidase activity"/>
    <property type="evidence" value="ECO:0007669"/>
    <property type="project" value="InterPro"/>
</dbReference>
<protein>
    <recommendedName>
        <fullName evidence="15">Nardilysin</fullName>
    </recommendedName>
</protein>
<dbReference type="PANTHER" id="PTHR43690:SF18">
    <property type="entry name" value="INSULIN-DEGRADING ENZYME-RELATED"/>
    <property type="match status" value="1"/>
</dbReference>
<dbReference type="Pfam" id="PF22456">
    <property type="entry name" value="PqqF-like_C_4"/>
    <property type="match status" value="1"/>
</dbReference>
<reference evidence="14" key="1">
    <citation type="submission" date="2011-05" db="EMBL/GenBank/DDBJ databases">
        <authorList>
            <person name="Richards S.R."/>
            <person name="Qu J."/>
            <person name="Jiang H."/>
            <person name="Jhangiani S.N."/>
            <person name="Agravi P."/>
            <person name="Goodspeed R."/>
            <person name="Gross S."/>
            <person name="Mandapat C."/>
            <person name="Jackson L."/>
            <person name="Mathew T."/>
            <person name="Pu L."/>
            <person name="Thornton R."/>
            <person name="Saada N."/>
            <person name="Wilczek-Boney K.B."/>
            <person name="Lee S."/>
            <person name="Kovar C."/>
            <person name="Wu Y."/>
            <person name="Scherer S.E."/>
            <person name="Worley K.C."/>
            <person name="Muzny D.M."/>
            <person name="Gibbs R."/>
        </authorList>
    </citation>
    <scope>NUCLEOTIDE SEQUENCE</scope>
    <source>
        <strain evidence="14">Brora</strain>
    </source>
</reference>
<dbReference type="Proteomes" id="UP000014500">
    <property type="component" value="Unassembled WGS sequence"/>
</dbReference>
<dbReference type="OMA" id="INQVMEH"/>
<evidence type="ECO:0000256" key="4">
    <source>
        <dbReference type="ARBA" id="ARBA00022801"/>
    </source>
</evidence>
<dbReference type="EMBL" id="JH431835">
    <property type="status" value="NOT_ANNOTATED_CDS"/>
    <property type="molecule type" value="Genomic_DNA"/>
</dbReference>
<dbReference type="InterPro" id="IPR032632">
    <property type="entry name" value="Peptidase_M16_M"/>
</dbReference>
<dbReference type="SUPFAM" id="SSF63411">
    <property type="entry name" value="LuxS/MPP-like metallohydrolase"/>
    <property type="match status" value="4"/>
</dbReference>
<keyword evidence="4" id="KW-0378">Hydrolase</keyword>
<evidence type="ECO:0000259" key="12">
    <source>
        <dbReference type="Pfam" id="PF22456"/>
    </source>
</evidence>
<evidence type="ECO:0008006" key="15">
    <source>
        <dbReference type="Google" id="ProtNLM"/>
    </source>
</evidence>
<feature type="region of interest" description="Disordered" evidence="8">
    <location>
        <begin position="1000"/>
        <end position="1033"/>
    </location>
</feature>
<dbReference type="Pfam" id="PF16187">
    <property type="entry name" value="Peptidase_M16_M"/>
    <property type="match status" value="1"/>
</dbReference>
<dbReference type="Gene3D" id="3.30.830.10">
    <property type="entry name" value="Metalloenzyme, LuxS/M16 peptidase-like"/>
    <property type="match status" value="4"/>
</dbReference>
<evidence type="ECO:0000256" key="6">
    <source>
        <dbReference type="ARBA" id="ARBA00023049"/>
    </source>
</evidence>
<dbReference type="HOGENOM" id="CLU_004639_1_0_1"/>
<dbReference type="InterPro" id="IPR007863">
    <property type="entry name" value="Peptidase_M16_C"/>
</dbReference>
<keyword evidence="6" id="KW-0482">Metalloprotease</keyword>
<feature type="domain" description="Coenzyme PQQ synthesis protein F-like C-terminal lobe" evidence="12">
    <location>
        <begin position="844"/>
        <end position="946"/>
    </location>
</feature>
<evidence type="ECO:0000256" key="5">
    <source>
        <dbReference type="ARBA" id="ARBA00022833"/>
    </source>
</evidence>
<dbReference type="FunFam" id="3.30.830.10:FF:000005">
    <property type="entry name" value="nardilysin isoform X1"/>
    <property type="match status" value="1"/>
</dbReference>
<evidence type="ECO:0000313" key="14">
    <source>
        <dbReference type="Proteomes" id="UP000014500"/>
    </source>
</evidence>
<feature type="domain" description="Peptidase M16 C-terminal" evidence="10">
    <location>
        <begin position="268"/>
        <end position="451"/>
    </location>
</feature>
<evidence type="ECO:0000256" key="2">
    <source>
        <dbReference type="ARBA" id="ARBA00022670"/>
    </source>
</evidence>
<feature type="compositionally biased region" description="Basic and acidic residues" evidence="8">
    <location>
        <begin position="1021"/>
        <end position="1033"/>
    </location>
</feature>
<evidence type="ECO:0000313" key="13">
    <source>
        <dbReference type="EnsemblMetazoa" id="SMAR008356-PA"/>
    </source>
</evidence>
<evidence type="ECO:0000256" key="7">
    <source>
        <dbReference type="RuleBase" id="RU004447"/>
    </source>
</evidence>
<evidence type="ECO:0000259" key="9">
    <source>
        <dbReference type="Pfam" id="PF00675"/>
    </source>
</evidence>
<name>T1J428_STRMM</name>